<dbReference type="SUPFAM" id="SSF53098">
    <property type="entry name" value="Ribonuclease H-like"/>
    <property type="match status" value="1"/>
</dbReference>
<dbReference type="InterPro" id="IPR036397">
    <property type="entry name" value="RNaseH_sf"/>
</dbReference>
<dbReference type="PhylomeDB" id="E9HV07"/>
<dbReference type="Proteomes" id="UP000000305">
    <property type="component" value="Unassembled WGS sequence"/>
</dbReference>
<dbReference type="GO" id="GO:0004523">
    <property type="term" value="F:RNA-DNA hybrid ribonuclease activity"/>
    <property type="evidence" value="ECO:0000318"/>
    <property type="project" value="GO_Central"/>
</dbReference>
<comment type="similarity">
    <text evidence="1">Belongs to the RNase H family.</text>
</comment>
<dbReference type="AlphaFoldDB" id="E9HV07"/>
<dbReference type="CDD" id="cd09276">
    <property type="entry name" value="Rnase_HI_RT_non_LTR"/>
    <property type="match status" value="1"/>
</dbReference>
<proteinExistence type="inferred from homology"/>
<organism evidence="3 4">
    <name type="scientific">Daphnia pulex</name>
    <name type="common">Water flea</name>
    <dbReference type="NCBI Taxonomy" id="6669"/>
    <lineage>
        <taxon>Eukaryota</taxon>
        <taxon>Metazoa</taxon>
        <taxon>Ecdysozoa</taxon>
        <taxon>Arthropoda</taxon>
        <taxon>Crustacea</taxon>
        <taxon>Branchiopoda</taxon>
        <taxon>Diplostraca</taxon>
        <taxon>Cladocera</taxon>
        <taxon>Anomopoda</taxon>
        <taxon>Daphniidae</taxon>
        <taxon>Daphnia</taxon>
    </lineage>
</organism>
<evidence type="ECO:0000256" key="1">
    <source>
        <dbReference type="ARBA" id="ARBA00005300"/>
    </source>
</evidence>
<dbReference type="InterPro" id="IPR002156">
    <property type="entry name" value="RNaseH_domain"/>
</dbReference>
<evidence type="ECO:0000313" key="4">
    <source>
        <dbReference type="Proteomes" id="UP000000305"/>
    </source>
</evidence>
<gene>
    <name evidence="3" type="ORF">DAPPUDRAFT_266424</name>
</gene>
<dbReference type="InterPro" id="IPR050092">
    <property type="entry name" value="RNase_H"/>
</dbReference>
<dbReference type="InterPro" id="IPR012337">
    <property type="entry name" value="RNaseH-like_sf"/>
</dbReference>
<dbReference type="Pfam" id="PF00075">
    <property type="entry name" value="RNase_H"/>
    <property type="match status" value="1"/>
</dbReference>
<dbReference type="EMBL" id="GL732832">
    <property type="protein sequence ID" value="EFX64418.1"/>
    <property type="molecule type" value="Genomic_DNA"/>
</dbReference>
<feature type="domain" description="RNase H type-1" evidence="2">
    <location>
        <begin position="64"/>
        <end position="198"/>
    </location>
</feature>
<dbReference type="KEGG" id="dpx:DAPPUDRAFT_266424"/>
<dbReference type="OMA" id="YINQRRE"/>
<dbReference type="InParanoid" id="E9HV07"/>
<accession>E9HV07</accession>
<name>E9HV07_DAPPU</name>
<sequence length="352" mass="40008">MGSTILADIDLFQAEPEQYPHLQERPPWKEPPIAIRYFPLSKQMSMNNPSEARALFNQIKHNHFNASTIAYTDGSLNKSTGKTTSAVIIPSLNIEEATTLSRNSSVFTVEAEAINRTLELVYHLDDEVAKLTIFSDSRSVVQSIESPKKEKYPIINAILTTADNLKSAGTKINLYWIPSHVGIPGNGAADRLASEESNQLFPSRSLKNFLSSAEQAAVFKEYLRKININELHKGRYKDNTHTRTKTGALKWHSHKSRNITRVLFKLRTGHNRLKANLARFNNQLDPTCQFCEDEDESKKHVLLEYPAFELERQEINSYFTTHSMEHNLCNLLGLNPTLKLGVYIPDRDNQKQ</sequence>
<keyword evidence="4" id="KW-1185">Reference proteome</keyword>
<dbReference type="Gene3D" id="3.30.420.10">
    <property type="entry name" value="Ribonuclease H-like superfamily/Ribonuclease H"/>
    <property type="match status" value="1"/>
</dbReference>
<evidence type="ECO:0000313" key="3">
    <source>
        <dbReference type="EMBL" id="EFX64418.1"/>
    </source>
</evidence>
<dbReference type="GO" id="GO:0043137">
    <property type="term" value="P:DNA replication, removal of RNA primer"/>
    <property type="evidence" value="ECO:0000318"/>
    <property type="project" value="GO_Central"/>
</dbReference>
<dbReference type="PANTHER" id="PTHR10642">
    <property type="entry name" value="RIBONUCLEASE H1"/>
    <property type="match status" value="1"/>
</dbReference>
<dbReference type="HOGENOM" id="CLU_788138_0_0_1"/>
<dbReference type="GO" id="GO:0003676">
    <property type="term" value="F:nucleic acid binding"/>
    <property type="evidence" value="ECO:0007669"/>
    <property type="project" value="InterPro"/>
</dbReference>
<reference evidence="3 4" key="1">
    <citation type="journal article" date="2011" name="Science">
        <title>The ecoresponsive genome of Daphnia pulex.</title>
        <authorList>
            <person name="Colbourne J.K."/>
            <person name="Pfrender M.E."/>
            <person name="Gilbert D."/>
            <person name="Thomas W.K."/>
            <person name="Tucker A."/>
            <person name="Oakley T.H."/>
            <person name="Tokishita S."/>
            <person name="Aerts A."/>
            <person name="Arnold G.J."/>
            <person name="Basu M.K."/>
            <person name="Bauer D.J."/>
            <person name="Caceres C.E."/>
            <person name="Carmel L."/>
            <person name="Casola C."/>
            <person name="Choi J.H."/>
            <person name="Detter J.C."/>
            <person name="Dong Q."/>
            <person name="Dusheyko S."/>
            <person name="Eads B.D."/>
            <person name="Frohlich T."/>
            <person name="Geiler-Samerotte K.A."/>
            <person name="Gerlach D."/>
            <person name="Hatcher P."/>
            <person name="Jogdeo S."/>
            <person name="Krijgsveld J."/>
            <person name="Kriventseva E.V."/>
            <person name="Kultz D."/>
            <person name="Laforsch C."/>
            <person name="Lindquist E."/>
            <person name="Lopez J."/>
            <person name="Manak J.R."/>
            <person name="Muller J."/>
            <person name="Pangilinan J."/>
            <person name="Patwardhan R.P."/>
            <person name="Pitluck S."/>
            <person name="Pritham E.J."/>
            <person name="Rechtsteiner A."/>
            <person name="Rho M."/>
            <person name="Rogozin I.B."/>
            <person name="Sakarya O."/>
            <person name="Salamov A."/>
            <person name="Schaack S."/>
            <person name="Shapiro H."/>
            <person name="Shiga Y."/>
            <person name="Skalitzky C."/>
            <person name="Smith Z."/>
            <person name="Souvorov A."/>
            <person name="Sung W."/>
            <person name="Tang Z."/>
            <person name="Tsuchiya D."/>
            <person name="Tu H."/>
            <person name="Vos H."/>
            <person name="Wang M."/>
            <person name="Wolf Y.I."/>
            <person name="Yamagata H."/>
            <person name="Yamada T."/>
            <person name="Ye Y."/>
            <person name="Shaw J.R."/>
            <person name="Andrews J."/>
            <person name="Crease T.J."/>
            <person name="Tang H."/>
            <person name="Lucas S.M."/>
            <person name="Robertson H.M."/>
            <person name="Bork P."/>
            <person name="Koonin E.V."/>
            <person name="Zdobnov E.M."/>
            <person name="Grigoriev I.V."/>
            <person name="Lynch M."/>
            <person name="Boore J.L."/>
        </authorList>
    </citation>
    <scope>NUCLEOTIDE SEQUENCE [LARGE SCALE GENOMIC DNA]</scope>
</reference>
<evidence type="ECO:0000259" key="2">
    <source>
        <dbReference type="PROSITE" id="PS50879"/>
    </source>
</evidence>
<dbReference type="PROSITE" id="PS50879">
    <property type="entry name" value="RNASE_H_1"/>
    <property type="match status" value="1"/>
</dbReference>
<dbReference type="eggNOG" id="ENOG502SATZ">
    <property type="taxonomic scope" value="Eukaryota"/>
</dbReference>
<dbReference type="PANTHER" id="PTHR10642:SF31">
    <property type="entry name" value="RIBONUCLEASE H1"/>
    <property type="match status" value="1"/>
</dbReference>
<protein>
    <recommendedName>
        <fullName evidence="2">RNase H type-1 domain-containing protein</fullName>
    </recommendedName>
</protein>
<dbReference type="OrthoDB" id="6378051at2759"/>